<evidence type="ECO:0000256" key="1">
    <source>
        <dbReference type="ARBA" id="ARBA00008754"/>
    </source>
</evidence>
<dbReference type="PANTHER" id="PTHR30345">
    <property type="entry name" value="RIBOSE-5-PHOSPHATE ISOMERASE B"/>
    <property type="match status" value="1"/>
</dbReference>
<evidence type="ECO:0000256" key="3">
    <source>
        <dbReference type="PIRSR" id="PIRSR005384-1"/>
    </source>
</evidence>
<dbReference type="InterPro" id="IPR004785">
    <property type="entry name" value="RpiB"/>
</dbReference>
<evidence type="ECO:0000313" key="6">
    <source>
        <dbReference type="Proteomes" id="UP000257045"/>
    </source>
</evidence>
<dbReference type="Proteomes" id="UP000257045">
    <property type="component" value="Unassembled WGS sequence"/>
</dbReference>
<sequence length="145" mass="16138">MKYFLGTDHAGINVRDFIVEYFAKKGLELVDLSPKSAERVDYPDYAKKVCQEVLKTPNSRGILVCGSGIGMSISANRFKGIRAGLCTDSYMAKMTRAHNDANVLCMGERVSGLGEIEAILEAFIHTEFEGGRHQERIQKIEECQC</sequence>
<reference evidence="5 6" key="1">
    <citation type="submission" date="2018-04" db="EMBL/GenBank/DDBJ databases">
        <title>Novel Campyloabacter and Helicobacter Species and Strains.</title>
        <authorList>
            <person name="Mannion A.J."/>
            <person name="Shen Z."/>
            <person name="Fox J.G."/>
        </authorList>
    </citation>
    <scope>NUCLEOTIDE SEQUENCE [LARGE SCALE GENOMIC DNA]</scope>
    <source>
        <strain evidence="5 6">MIT 04-9366</strain>
    </source>
</reference>
<evidence type="ECO:0000256" key="2">
    <source>
        <dbReference type="ARBA" id="ARBA00023235"/>
    </source>
</evidence>
<feature type="active site" description="Proton acceptor" evidence="3">
    <location>
        <position position="65"/>
    </location>
</feature>
<keyword evidence="2 5" id="KW-0413">Isomerase</keyword>
<organism evidence="5 6">
    <name type="scientific">Helicobacter brantae</name>
    <dbReference type="NCBI Taxonomy" id="375927"/>
    <lineage>
        <taxon>Bacteria</taxon>
        <taxon>Pseudomonadati</taxon>
        <taxon>Campylobacterota</taxon>
        <taxon>Epsilonproteobacteria</taxon>
        <taxon>Campylobacterales</taxon>
        <taxon>Helicobacteraceae</taxon>
        <taxon>Helicobacter</taxon>
    </lineage>
</organism>
<feature type="binding site" evidence="4">
    <location>
        <position position="132"/>
    </location>
    <ligand>
        <name>D-ribulose 5-phosphate</name>
        <dbReference type="ChEBI" id="CHEBI:58121"/>
    </ligand>
</feature>
<evidence type="ECO:0000256" key="4">
    <source>
        <dbReference type="PIRSR" id="PIRSR005384-2"/>
    </source>
</evidence>
<accession>A0A3D8IVZ3</accession>
<name>A0A3D8IVZ3_9HELI</name>
<dbReference type="PANTHER" id="PTHR30345:SF0">
    <property type="entry name" value="DNA DAMAGE-REPAIR_TOLERATION PROTEIN DRT102"/>
    <property type="match status" value="1"/>
</dbReference>
<dbReference type="GO" id="GO:0019316">
    <property type="term" value="P:D-allose catabolic process"/>
    <property type="evidence" value="ECO:0007669"/>
    <property type="project" value="TreeGrafter"/>
</dbReference>
<feature type="binding site" evidence="4">
    <location>
        <position position="99"/>
    </location>
    <ligand>
        <name>D-ribulose 5-phosphate</name>
        <dbReference type="ChEBI" id="CHEBI:58121"/>
    </ligand>
</feature>
<feature type="binding site" evidence="4">
    <location>
        <position position="136"/>
    </location>
    <ligand>
        <name>D-ribulose 5-phosphate</name>
        <dbReference type="ChEBI" id="CHEBI:58121"/>
    </ligand>
</feature>
<dbReference type="SUPFAM" id="SSF89623">
    <property type="entry name" value="Ribose/Galactose isomerase RpiB/AlsB"/>
    <property type="match status" value="1"/>
</dbReference>
<dbReference type="Pfam" id="PF02502">
    <property type="entry name" value="LacAB_rpiB"/>
    <property type="match status" value="1"/>
</dbReference>
<dbReference type="GO" id="GO:0009052">
    <property type="term" value="P:pentose-phosphate shunt, non-oxidative branch"/>
    <property type="evidence" value="ECO:0007669"/>
    <property type="project" value="TreeGrafter"/>
</dbReference>
<dbReference type="InterPro" id="IPR003500">
    <property type="entry name" value="RpiB_LacA_LacB"/>
</dbReference>
<protein>
    <submittedName>
        <fullName evidence="5">Ribose 5-phosphate isomerase B</fullName>
    </submittedName>
</protein>
<comment type="caution">
    <text evidence="5">The sequence shown here is derived from an EMBL/GenBank/DDBJ whole genome shotgun (WGS) entry which is preliminary data.</text>
</comment>
<dbReference type="OrthoDB" id="1778624at2"/>
<feature type="active site" description="Proton donor" evidence="3">
    <location>
        <position position="98"/>
    </location>
</feature>
<dbReference type="Gene3D" id="3.40.1400.10">
    <property type="entry name" value="Sugar-phosphate isomerase, RpiB/LacA/LacB"/>
    <property type="match status" value="1"/>
</dbReference>
<evidence type="ECO:0000313" key="5">
    <source>
        <dbReference type="EMBL" id="RDU69160.1"/>
    </source>
</evidence>
<dbReference type="InterPro" id="IPR036569">
    <property type="entry name" value="RpiB_LacA_LacB_sf"/>
</dbReference>
<comment type="similarity">
    <text evidence="1">Belongs to the LacAB/RpiB family.</text>
</comment>
<dbReference type="NCBIfam" id="NF004051">
    <property type="entry name" value="PRK05571.1"/>
    <property type="match status" value="1"/>
</dbReference>
<dbReference type="NCBIfam" id="TIGR00689">
    <property type="entry name" value="rpiB_lacA_lacB"/>
    <property type="match status" value="1"/>
</dbReference>
<dbReference type="GO" id="GO:0004751">
    <property type="term" value="F:ribose-5-phosphate isomerase activity"/>
    <property type="evidence" value="ECO:0007669"/>
    <property type="project" value="TreeGrafter"/>
</dbReference>
<feature type="binding site" evidence="4">
    <location>
        <begin position="8"/>
        <end position="9"/>
    </location>
    <ligand>
        <name>D-ribulose 5-phosphate</name>
        <dbReference type="ChEBI" id="CHEBI:58121"/>
    </ligand>
</feature>
<feature type="binding site" evidence="4">
    <location>
        <begin position="66"/>
        <end position="70"/>
    </location>
    <ligand>
        <name>D-ribulose 5-phosphate</name>
        <dbReference type="ChEBI" id="CHEBI:58121"/>
    </ligand>
</feature>
<dbReference type="RefSeq" id="WP_115570095.1">
    <property type="nucleotide sequence ID" value="NZ_NXLV01000018.1"/>
</dbReference>
<dbReference type="PIRSF" id="PIRSF005384">
    <property type="entry name" value="RpiB_LacA_B"/>
    <property type="match status" value="1"/>
</dbReference>
<dbReference type="AlphaFoldDB" id="A0A3D8IVZ3"/>
<proteinExistence type="inferred from homology"/>
<feature type="binding site" evidence="4">
    <location>
        <position position="109"/>
    </location>
    <ligand>
        <name>D-ribulose 5-phosphate</name>
        <dbReference type="ChEBI" id="CHEBI:58121"/>
    </ligand>
</feature>
<keyword evidence="6" id="KW-1185">Reference proteome</keyword>
<dbReference type="EMBL" id="NXLV01000018">
    <property type="protein sequence ID" value="RDU69160.1"/>
    <property type="molecule type" value="Genomic_DNA"/>
</dbReference>
<dbReference type="NCBIfam" id="TIGR01120">
    <property type="entry name" value="rpiB"/>
    <property type="match status" value="1"/>
</dbReference>
<gene>
    <name evidence="5" type="primary">rpiB</name>
    <name evidence="5" type="ORF">CQA58_07495</name>
</gene>